<evidence type="ECO:0000313" key="2">
    <source>
        <dbReference type="Proteomes" id="UP000242474"/>
    </source>
</evidence>
<dbReference type="Proteomes" id="UP000242474">
    <property type="component" value="Unassembled WGS sequence"/>
</dbReference>
<sequence>MDMMGFSPVYNAVFALQKYSRGQQELEYASKEADRKHREYVRELKYKRHTELSLWVPSRFRKNHRNAVAVELADRPTTIKWAE</sequence>
<gene>
    <name evidence="1" type="ORF">COEREDRAFT_81874</name>
</gene>
<keyword evidence="2" id="KW-1185">Reference proteome</keyword>
<protein>
    <submittedName>
        <fullName evidence="1">Uncharacterized protein</fullName>
    </submittedName>
</protein>
<reference evidence="1 2" key="1">
    <citation type="journal article" date="2015" name="Genome Biol. Evol.">
        <title>Phylogenomic analyses indicate that early fungi evolved digesting cell walls of algal ancestors of land plants.</title>
        <authorList>
            <person name="Chang Y."/>
            <person name="Wang S."/>
            <person name="Sekimoto S."/>
            <person name="Aerts A.L."/>
            <person name="Choi C."/>
            <person name="Clum A."/>
            <person name="LaButti K.M."/>
            <person name="Lindquist E.A."/>
            <person name="Yee Ngan C."/>
            <person name="Ohm R.A."/>
            <person name="Salamov A.A."/>
            <person name="Grigoriev I.V."/>
            <person name="Spatafora J.W."/>
            <person name="Berbee M.L."/>
        </authorList>
    </citation>
    <scope>NUCLEOTIDE SEQUENCE [LARGE SCALE GENOMIC DNA]</scope>
    <source>
        <strain evidence="1 2">NRRL 1564</strain>
    </source>
</reference>
<dbReference type="EMBL" id="KZ303506">
    <property type="protein sequence ID" value="PIA15540.1"/>
    <property type="molecule type" value="Genomic_DNA"/>
</dbReference>
<dbReference type="AlphaFoldDB" id="A0A2G5B975"/>
<accession>A0A2G5B975</accession>
<evidence type="ECO:0000313" key="1">
    <source>
        <dbReference type="EMBL" id="PIA15540.1"/>
    </source>
</evidence>
<organism evidence="1 2">
    <name type="scientific">Coemansia reversa (strain ATCC 12441 / NRRL 1564)</name>
    <dbReference type="NCBI Taxonomy" id="763665"/>
    <lineage>
        <taxon>Eukaryota</taxon>
        <taxon>Fungi</taxon>
        <taxon>Fungi incertae sedis</taxon>
        <taxon>Zoopagomycota</taxon>
        <taxon>Kickxellomycotina</taxon>
        <taxon>Kickxellomycetes</taxon>
        <taxon>Kickxellales</taxon>
        <taxon>Kickxellaceae</taxon>
        <taxon>Coemansia</taxon>
    </lineage>
</organism>
<dbReference type="OrthoDB" id="5587622at2759"/>
<proteinExistence type="predicted"/>
<name>A0A2G5B975_COERN</name>